<evidence type="ECO:0000313" key="3">
    <source>
        <dbReference type="Proteomes" id="UP000050381"/>
    </source>
</evidence>
<keyword evidence="1" id="KW-0472">Membrane</keyword>
<sequence length="212" mass="23050">MNDNEISKLIRESVFSETGIRLSEQDPVISVILANKMLLNEAGGALHEVVRDIPNAIESSIEKIVLAVEDSERTVGSLRDETKGMLNALAKLEVEETHRRIKNVVSEDISLMVGQSTKALNAAALAAENKIKTLGAGLRDSKLFMANIALSIGLAFTVILFGVGGVVMYNFAQEAKSASDYWYGRYQQQQEAVDSLPAATKKLIADRIKSKA</sequence>
<name>A0A0P9N5D2_PSESX</name>
<dbReference type="RefSeq" id="WP_044322452.1">
    <property type="nucleotide sequence ID" value="NZ_LIIH01000161.1"/>
</dbReference>
<dbReference type="AlphaFoldDB" id="A0A0P9N5D2"/>
<dbReference type="EMBL" id="LJQD01000386">
    <property type="protein sequence ID" value="KPW92680.1"/>
    <property type="molecule type" value="Genomic_DNA"/>
</dbReference>
<gene>
    <name evidence="2" type="ORF">ALO79_200118</name>
</gene>
<keyword evidence="1" id="KW-0812">Transmembrane</keyword>
<feature type="transmembrane region" description="Helical" evidence="1">
    <location>
        <begin position="148"/>
        <end position="172"/>
    </location>
</feature>
<comment type="caution">
    <text evidence="2">The sequence shown here is derived from an EMBL/GenBank/DDBJ whole genome shotgun (WGS) entry which is preliminary data.</text>
</comment>
<evidence type="ECO:0000256" key="1">
    <source>
        <dbReference type="SAM" id="Phobius"/>
    </source>
</evidence>
<dbReference type="PATRIC" id="fig|264450.4.peg.977"/>
<accession>A0A0P9N5D2</accession>
<protein>
    <submittedName>
        <fullName evidence="2">Transposase</fullName>
    </submittedName>
</protein>
<proteinExistence type="predicted"/>
<organism evidence="2 3">
    <name type="scientific">Pseudomonas syringae pv. castaneae</name>
    <dbReference type="NCBI Taxonomy" id="264450"/>
    <lineage>
        <taxon>Bacteria</taxon>
        <taxon>Pseudomonadati</taxon>
        <taxon>Pseudomonadota</taxon>
        <taxon>Gammaproteobacteria</taxon>
        <taxon>Pseudomonadales</taxon>
        <taxon>Pseudomonadaceae</taxon>
        <taxon>Pseudomonas</taxon>
        <taxon>Pseudomonas syringae</taxon>
    </lineage>
</organism>
<evidence type="ECO:0000313" key="2">
    <source>
        <dbReference type="EMBL" id="KPW92680.1"/>
    </source>
</evidence>
<reference evidence="2 3" key="1">
    <citation type="submission" date="2015-09" db="EMBL/GenBank/DDBJ databases">
        <title>Genome announcement of multiple Pseudomonas syringae strains.</title>
        <authorList>
            <person name="Thakur S."/>
            <person name="Wang P.W."/>
            <person name="Gong Y."/>
            <person name="Weir B.S."/>
            <person name="Guttman D.S."/>
        </authorList>
    </citation>
    <scope>NUCLEOTIDE SEQUENCE [LARGE SCALE GENOMIC DNA]</scope>
    <source>
        <strain evidence="2 3">ICMP9419</strain>
    </source>
</reference>
<keyword evidence="1" id="KW-1133">Transmembrane helix</keyword>
<dbReference type="Proteomes" id="UP000050381">
    <property type="component" value="Unassembled WGS sequence"/>
</dbReference>